<gene>
    <name evidence="2" type="ORF">UCREL1_2505</name>
</gene>
<organism evidence="2 3">
    <name type="scientific">Eutypa lata (strain UCR-EL1)</name>
    <name type="common">Grapevine dieback disease fungus</name>
    <name type="synonym">Eutypa armeniacae</name>
    <dbReference type="NCBI Taxonomy" id="1287681"/>
    <lineage>
        <taxon>Eukaryota</taxon>
        <taxon>Fungi</taxon>
        <taxon>Dikarya</taxon>
        <taxon>Ascomycota</taxon>
        <taxon>Pezizomycotina</taxon>
        <taxon>Sordariomycetes</taxon>
        <taxon>Xylariomycetidae</taxon>
        <taxon>Xylariales</taxon>
        <taxon>Diatrypaceae</taxon>
        <taxon>Eutypa</taxon>
    </lineage>
</organism>
<evidence type="ECO:0000313" key="2">
    <source>
        <dbReference type="EMBL" id="EMR70459.1"/>
    </source>
</evidence>
<dbReference type="GO" id="GO:0006364">
    <property type="term" value="P:rRNA processing"/>
    <property type="evidence" value="ECO:0007669"/>
    <property type="project" value="TreeGrafter"/>
</dbReference>
<dbReference type="PANTHER" id="PTHR34105">
    <property type="entry name" value="PROLINE-, GLUTAMIC ACID- AND LEUCINE-RICH PROTEIN 1"/>
    <property type="match status" value="1"/>
</dbReference>
<dbReference type="eggNOG" id="ENOG502QSEW">
    <property type="taxonomic scope" value="Eukaryota"/>
</dbReference>
<dbReference type="KEGG" id="ela:UCREL1_2505"/>
<accession>M7SV38</accession>
<feature type="region of interest" description="Disordered" evidence="1">
    <location>
        <begin position="336"/>
        <end position="362"/>
    </location>
</feature>
<feature type="compositionally biased region" description="Acidic residues" evidence="1">
    <location>
        <begin position="450"/>
        <end position="460"/>
    </location>
</feature>
<dbReference type="PANTHER" id="PTHR34105:SF1">
    <property type="entry name" value="PROLINE-, GLUTAMIC ACID- AND LEUCINE-RICH PROTEIN 1"/>
    <property type="match status" value="1"/>
</dbReference>
<protein>
    <submittedName>
        <fullName evidence="2">Putative ribosome biogenesis protein rix1 protein</fullName>
    </submittedName>
</protein>
<feature type="region of interest" description="Disordered" evidence="1">
    <location>
        <begin position="404"/>
        <end position="460"/>
    </location>
</feature>
<dbReference type="STRING" id="1287681.M7SV38"/>
<evidence type="ECO:0000313" key="3">
    <source>
        <dbReference type="Proteomes" id="UP000012174"/>
    </source>
</evidence>
<feature type="compositionally biased region" description="Pro residues" evidence="1">
    <location>
        <begin position="342"/>
        <end position="351"/>
    </location>
</feature>
<dbReference type="AlphaFoldDB" id="M7SV38"/>
<sequence>MSGLLDFIGDCLRYSTKSAVTIPISAISDAITRISLIIPPSGEKDKLESITTNPAVGREERDDFWTVFPDIQVAALRLHLVLIQRLWNNFIPIGQEALDQVLRIFESSFRLPEIRTIAFTVIKDVLGLCGPTMRKTTVEGLGLVIKSCCRDLLGAAGHLKRPKQQATSLQNGSNSRTVTQNADAFLSTKIEEEPISVSLSKEHLAAAEALLASLFSSLPQQYLPSALRIRMLRTAILCQCKDAQVASVLHPSRDSSGRVPQVILPYLARQFPHDQDVELLRFNFRPFATGSAGGFMAVEDHMQVEDETNAEQEINGSSFGRSFGASYSNLPAVSNPVAMPEPSEPARPPSPAVSTTPRVMENPFLTTQVQTTVVREDVTVPPQPHSPLKRKNEEEDIMATKRIEIEKTKTVEPGPAVPNTATQLGSVSAGQGEEDESDDESVHLNMELDLSSDDEDEDEE</sequence>
<dbReference type="EMBL" id="KB705856">
    <property type="protein sequence ID" value="EMR70459.1"/>
    <property type="molecule type" value="Genomic_DNA"/>
</dbReference>
<proteinExistence type="predicted"/>
<dbReference type="Proteomes" id="UP000012174">
    <property type="component" value="Unassembled WGS sequence"/>
</dbReference>
<dbReference type="HOGENOM" id="CLU_594508_0_0_1"/>
<evidence type="ECO:0000256" key="1">
    <source>
        <dbReference type="SAM" id="MobiDB-lite"/>
    </source>
</evidence>
<keyword evidence="3" id="KW-1185">Reference proteome</keyword>
<feature type="compositionally biased region" description="Polar residues" evidence="1">
    <location>
        <begin position="419"/>
        <end position="429"/>
    </location>
</feature>
<reference evidence="3" key="1">
    <citation type="journal article" date="2013" name="Genome Announc.">
        <title>Draft genome sequence of the grapevine dieback fungus Eutypa lata UCR-EL1.</title>
        <authorList>
            <person name="Blanco-Ulate B."/>
            <person name="Rolshausen P.E."/>
            <person name="Cantu D."/>
        </authorList>
    </citation>
    <scope>NUCLEOTIDE SEQUENCE [LARGE SCALE GENOMIC DNA]</scope>
    <source>
        <strain evidence="3">UCR-EL1</strain>
    </source>
</reference>
<dbReference type="GO" id="GO:0005634">
    <property type="term" value="C:nucleus"/>
    <property type="evidence" value="ECO:0007669"/>
    <property type="project" value="TreeGrafter"/>
</dbReference>
<dbReference type="OrthoDB" id="20900at2759"/>
<name>M7SV38_EUTLA</name>